<proteinExistence type="predicted"/>
<dbReference type="InParanoid" id="A0A1Y2D626"/>
<accession>A0A1Y2D626</accession>
<comment type="caution">
    <text evidence="2">The sequence shown here is derived from an EMBL/GenBank/DDBJ whole genome shotgun (WGS) entry which is preliminary data.</text>
</comment>
<evidence type="ECO:0000256" key="1">
    <source>
        <dbReference type="SAM" id="Phobius"/>
    </source>
</evidence>
<dbReference type="OrthoDB" id="5241710at2759"/>
<sequence>MNTDVLLRRISIISLPPAFILLLAHGIVSSYAFPALGILPLACSAFLNGVLLYRDKLASTGSPIQALSPSNVLWGDTALAIFHISFLIPSWIFLEVANARGLIPLGTYGTVFMMIDFGIHTYFVVTGVWHILTSSSCDCQHCRSVMARGSILPRYVSEYTPLSEADDEQDISPDVEAGT</sequence>
<evidence type="ECO:0000313" key="3">
    <source>
        <dbReference type="Proteomes" id="UP000193689"/>
    </source>
</evidence>
<gene>
    <name evidence="2" type="ORF">BCR38DRAFT_479365</name>
</gene>
<organism evidence="2 3">
    <name type="scientific">Pseudomassariella vexata</name>
    <dbReference type="NCBI Taxonomy" id="1141098"/>
    <lineage>
        <taxon>Eukaryota</taxon>
        <taxon>Fungi</taxon>
        <taxon>Dikarya</taxon>
        <taxon>Ascomycota</taxon>
        <taxon>Pezizomycotina</taxon>
        <taxon>Sordariomycetes</taxon>
        <taxon>Xylariomycetidae</taxon>
        <taxon>Amphisphaeriales</taxon>
        <taxon>Pseudomassariaceae</taxon>
        <taxon>Pseudomassariella</taxon>
    </lineage>
</organism>
<dbReference type="AlphaFoldDB" id="A0A1Y2D626"/>
<feature type="transmembrane region" description="Helical" evidence="1">
    <location>
        <begin position="106"/>
        <end position="132"/>
    </location>
</feature>
<feature type="transmembrane region" description="Helical" evidence="1">
    <location>
        <begin position="6"/>
        <end position="24"/>
    </location>
</feature>
<keyword evidence="3" id="KW-1185">Reference proteome</keyword>
<name>A0A1Y2D626_9PEZI</name>
<dbReference type="GeneID" id="63779359"/>
<feature type="transmembrane region" description="Helical" evidence="1">
    <location>
        <begin position="73"/>
        <end position="94"/>
    </location>
</feature>
<keyword evidence="1" id="KW-1133">Transmembrane helix</keyword>
<reference evidence="2 3" key="1">
    <citation type="submission" date="2016-07" db="EMBL/GenBank/DDBJ databases">
        <title>Pervasive Adenine N6-methylation of Active Genes in Fungi.</title>
        <authorList>
            <consortium name="DOE Joint Genome Institute"/>
            <person name="Mondo S.J."/>
            <person name="Dannebaum R.O."/>
            <person name="Kuo R.C."/>
            <person name="Labutti K."/>
            <person name="Haridas S."/>
            <person name="Kuo A."/>
            <person name="Salamov A."/>
            <person name="Ahrendt S.R."/>
            <person name="Lipzen A."/>
            <person name="Sullivan W."/>
            <person name="Andreopoulos W.B."/>
            <person name="Clum A."/>
            <person name="Lindquist E."/>
            <person name="Daum C."/>
            <person name="Ramamoorthy G.K."/>
            <person name="Gryganskyi A."/>
            <person name="Culley D."/>
            <person name="Magnuson J.K."/>
            <person name="James T.Y."/>
            <person name="O'Malley M.A."/>
            <person name="Stajich J.E."/>
            <person name="Spatafora J.W."/>
            <person name="Visel A."/>
            <person name="Grigoriev I.V."/>
        </authorList>
    </citation>
    <scope>NUCLEOTIDE SEQUENCE [LARGE SCALE GENOMIC DNA]</scope>
    <source>
        <strain evidence="2 3">CBS 129021</strain>
    </source>
</reference>
<evidence type="ECO:0000313" key="2">
    <source>
        <dbReference type="EMBL" id="ORY54733.1"/>
    </source>
</evidence>
<dbReference type="RefSeq" id="XP_040709315.1">
    <property type="nucleotide sequence ID" value="XM_040863147.1"/>
</dbReference>
<dbReference type="STRING" id="1141098.A0A1Y2D626"/>
<dbReference type="Proteomes" id="UP000193689">
    <property type="component" value="Unassembled WGS sequence"/>
</dbReference>
<feature type="transmembrane region" description="Helical" evidence="1">
    <location>
        <begin position="31"/>
        <end position="53"/>
    </location>
</feature>
<dbReference type="EMBL" id="MCFJ01000032">
    <property type="protein sequence ID" value="ORY54733.1"/>
    <property type="molecule type" value="Genomic_DNA"/>
</dbReference>
<protein>
    <submittedName>
        <fullName evidence="2">Uncharacterized protein</fullName>
    </submittedName>
</protein>
<keyword evidence="1" id="KW-0812">Transmembrane</keyword>
<keyword evidence="1" id="KW-0472">Membrane</keyword>